<dbReference type="InterPro" id="IPR000873">
    <property type="entry name" value="AMP-dep_synth/lig_dom"/>
</dbReference>
<evidence type="ECO:0000256" key="2">
    <source>
        <dbReference type="ARBA" id="ARBA00022598"/>
    </source>
</evidence>
<evidence type="ECO:0000259" key="6">
    <source>
        <dbReference type="Pfam" id="PF16177"/>
    </source>
</evidence>
<feature type="domain" description="Acetyl-coenzyme A synthetase N-terminal" evidence="6">
    <location>
        <begin position="47"/>
        <end position="103"/>
    </location>
</feature>
<dbReference type="NCBIfam" id="NF002937">
    <property type="entry name" value="PRK03584.1"/>
    <property type="match status" value="1"/>
</dbReference>
<comment type="similarity">
    <text evidence="1">Belongs to the ATP-dependent AMP-binding enzyme family.</text>
</comment>
<dbReference type="Gene3D" id="3.30.300.30">
    <property type="match status" value="1"/>
</dbReference>
<dbReference type="InterPro" id="IPR032387">
    <property type="entry name" value="ACAS_N"/>
</dbReference>
<keyword evidence="4" id="KW-0067">ATP-binding</keyword>
<dbReference type="GO" id="GO:0030729">
    <property type="term" value="F:acetoacetate-CoA ligase activity"/>
    <property type="evidence" value="ECO:0007669"/>
    <property type="project" value="UniProtKB-EC"/>
</dbReference>
<dbReference type="InterPro" id="IPR020845">
    <property type="entry name" value="AMP-binding_CS"/>
</dbReference>
<evidence type="ECO:0000256" key="3">
    <source>
        <dbReference type="ARBA" id="ARBA00022741"/>
    </source>
</evidence>
<organism evidence="7 8">
    <name type="scientific">Crossiella cryophila</name>
    <dbReference type="NCBI Taxonomy" id="43355"/>
    <lineage>
        <taxon>Bacteria</taxon>
        <taxon>Bacillati</taxon>
        <taxon>Actinomycetota</taxon>
        <taxon>Actinomycetes</taxon>
        <taxon>Pseudonocardiales</taxon>
        <taxon>Pseudonocardiaceae</taxon>
        <taxon>Crossiella</taxon>
    </lineage>
</organism>
<dbReference type="InterPro" id="IPR045851">
    <property type="entry name" value="AMP-bd_C_sf"/>
</dbReference>
<dbReference type="EMBL" id="JACHMH010000001">
    <property type="protein sequence ID" value="MBB4675162.1"/>
    <property type="molecule type" value="Genomic_DNA"/>
</dbReference>
<dbReference type="Pfam" id="PF00501">
    <property type="entry name" value="AMP-binding"/>
    <property type="match status" value="1"/>
</dbReference>
<evidence type="ECO:0000259" key="5">
    <source>
        <dbReference type="Pfam" id="PF00501"/>
    </source>
</evidence>
<dbReference type="CDD" id="cd05943">
    <property type="entry name" value="AACS"/>
    <property type="match status" value="1"/>
</dbReference>
<evidence type="ECO:0000256" key="1">
    <source>
        <dbReference type="ARBA" id="ARBA00006432"/>
    </source>
</evidence>
<dbReference type="Pfam" id="PF16177">
    <property type="entry name" value="ACAS_N"/>
    <property type="match status" value="1"/>
</dbReference>
<dbReference type="GO" id="GO:0006629">
    <property type="term" value="P:lipid metabolic process"/>
    <property type="evidence" value="ECO:0007669"/>
    <property type="project" value="InterPro"/>
</dbReference>
<proteinExistence type="inferred from homology"/>
<reference evidence="7 8" key="1">
    <citation type="submission" date="2020-08" db="EMBL/GenBank/DDBJ databases">
        <title>Sequencing the genomes of 1000 actinobacteria strains.</title>
        <authorList>
            <person name="Klenk H.-P."/>
        </authorList>
    </citation>
    <scope>NUCLEOTIDE SEQUENCE [LARGE SCALE GENOMIC DNA]</scope>
    <source>
        <strain evidence="7 8">DSM 44230</strain>
    </source>
</reference>
<accession>A0A7W7C5Z4</accession>
<dbReference type="SUPFAM" id="SSF56801">
    <property type="entry name" value="Acetyl-CoA synthetase-like"/>
    <property type="match status" value="1"/>
</dbReference>
<comment type="caution">
    <text evidence="7">The sequence shown here is derived from an EMBL/GenBank/DDBJ whole genome shotgun (WGS) entry which is preliminary data.</text>
</comment>
<name>A0A7W7C5Z4_9PSEU</name>
<dbReference type="PANTHER" id="PTHR42921:SF1">
    <property type="entry name" value="ACETOACETYL-COA SYNTHETASE"/>
    <property type="match status" value="1"/>
</dbReference>
<keyword evidence="2 7" id="KW-0436">Ligase</keyword>
<evidence type="ECO:0000313" key="7">
    <source>
        <dbReference type="EMBL" id="MBB4675162.1"/>
    </source>
</evidence>
<dbReference type="GO" id="GO:0005524">
    <property type="term" value="F:ATP binding"/>
    <property type="evidence" value="ECO:0007669"/>
    <property type="project" value="UniProtKB-KW"/>
</dbReference>
<dbReference type="EC" id="6.2.1.16" evidence="7"/>
<dbReference type="Proteomes" id="UP000533598">
    <property type="component" value="Unassembled WGS sequence"/>
</dbReference>
<dbReference type="PROSITE" id="PS00455">
    <property type="entry name" value="AMP_BINDING"/>
    <property type="match status" value="1"/>
</dbReference>
<protein>
    <submittedName>
        <fullName evidence="7">Acetoacetyl-CoA synthetase</fullName>
        <ecNumber evidence="7">6.2.1.16</ecNumber>
    </submittedName>
</protein>
<gene>
    <name evidence="7" type="ORF">HNR67_001280</name>
</gene>
<keyword evidence="8" id="KW-1185">Reference proteome</keyword>
<dbReference type="AlphaFoldDB" id="A0A7W7C5Z4"/>
<dbReference type="InterPro" id="IPR005914">
    <property type="entry name" value="Acac_CoA_synth"/>
</dbReference>
<dbReference type="InterPro" id="IPR042099">
    <property type="entry name" value="ANL_N_sf"/>
</dbReference>
<feature type="domain" description="AMP-dependent synthetase/ligase" evidence="5">
    <location>
        <begin position="119"/>
        <end position="482"/>
    </location>
</feature>
<evidence type="ECO:0000256" key="4">
    <source>
        <dbReference type="ARBA" id="ARBA00022840"/>
    </source>
</evidence>
<dbReference type="NCBIfam" id="TIGR01217">
    <property type="entry name" value="ac_ac_CoA_syn"/>
    <property type="match status" value="1"/>
</dbReference>
<evidence type="ECO:0000313" key="8">
    <source>
        <dbReference type="Proteomes" id="UP000533598"/>
    </source>
</evidence>
<dbReference type="RefSeq" id="WP_185001179.1">
    <property type="nucleotide sequence ID" value="NZ_BAAAUI010000026.1"/>
</dbReference>
<keyword evidence="3" id="KW-0547">Nucleotide-binding</keyword>
<sequence length="669" mass="72450">MTDSTPGNDAGVPELLWQPQPGRVGASRMAAFRGWLRTQHGLDLADYPALWQWSTSDLPAFWGALADFLDVTFHQRPRAVLGSSAMPGAEWFPGSTLNYAEHALRPGPGKGEADPAVEFVREDGLSARLTYGELRARVAAARAGLRELGVRQGDRVAALVPNSPDTLIAFLAAASLGAVWSSCSPDFGARAISDRFTQIEPTVLIAVNGYVYNGRSFDTRPTVERLRGEIPGLRATVLVDYLGNGATQPGTQDWTELLEKHRDAQPGFDPVPFDHPLWILYSSGTTGLPKGIVHGHGGIVLEHLKSLALHADLGPGDRFLWFTTTGWMMWNYLVSGLLVGCTVVLFDGSPAYPDLGALWRVVERLKVTYFGTSAPYVQSCLKRGLRPAEQYDLSALRVIGSTGAPLSPEGFGWLAEHVGEHIQIASVSGGTDLCTAFVGAAPDVPVWLGEISCRMLGAAVAAYDEAGNPVADEVGELVITAPMPSMPVFFWRDADGSRLREAYFETYPGIWRHGDWIRITPRGSCVIYGRSDSTLNRGGVRMGTSEFYRVVEGFEEVLDSLVIDTSGAGQSDGELLCFLVLAPGIELAEVEPRLRTELRGALSPRHVPNRFLAITDVPRTLNGKKCEVPVKKILAGMPPERAVSRDALTNPEALRPFEELAARAAGTRP</sequence>
<dbReference type="PANTHER" id="PTHR42921">
    <property type="entry name" value="ACETOACETYL-COA SYNTHETASE"/>
    <property type="match status" value="1"/>
</dbReference>
<dbReference type="Gene3D" id="3.40.50.12780">
    <property type="entry name" value="N-terminal domain of ligase-like"/>
    <property type="match status" value="1"/>
</dbReference>